<organism evidence="5 6">
    <name type="scientific">Granulosicoccus antarcticus IMCC3135</name>
    <dbReference type="NCBI Taxonomy" id="1192854"/>
    <lineage>
        <taxon>Bacteria</taxon>
        <taxon>Pseudomonadati</taxon>
        <taxon>Pseudomonadota</taxon>
        <taxon>Gammaproteobacteria</taxon>
        <taxon>Chromatiales</taxon>
        <taxon>Granulosicoccaceae</taxon>
        <taxon>Granulosicoccus</taxon>
    </lineage>
</organism>
<dbReference type="EMBL" id="CP018632">
    <property type="protein sequence ID" value="ASJ70352.1"/>
    <property type="molecule type" value="Genomic_DNA"/>
</dbReference>
<dbReference type="PROSITE" id="PS50949">
    <property type="entry name" value="HTH_GNTR"/>
    <property type="match status" value="1"/>
</dbReference>
<evidence type="ECO:0000256" key="2">
    <source>
        <dbReference type="ARBA" id="ARBA00023125"/>
    </source>
</evidence>
<dbReference type="GO" id="GO:0003677">
    <property type="term" value="F:DNA binding"/>
    <property type="evidence" value="ECO:0007669"/>
    <property type="project" value="UniProtKB-KW"/>
</dbReference>
<feature type="domain" description="HTH gntR-type" evidence="4">
    <location>
        <begin position="20"/>
        <end position="87"/>
    </location>
</feature>
<keyword evidence="3" id="KW-0804">Transcription</keyword>
<dbReference type="KEGG" id="gai:IMCC3135_01165"/>
<keyword evidence="6" id="KW-1185">Reference proteome</keyword>
<name>A0A2Z2NGG0_9GAMM</name>
<dbReference type="InterPro" id="IPR011711">
    <property type="entry name" value="GntR_C"/>
</dbReference>
<evidence type="ECO:0000259" key="4">
    <source>
        <dbReference type="PROSITE" id="PS50949"/>
    </source>
</evidence>
<dbReference type="InterPro" id="IPR008920">
    <property type="entry name" value="TF_FadR/GntR_C"/>
</dbReference>
<dbReference type="SMART" id="SM00895">
    <property type="entry name" value="FCD"/>
    <property type="match status" value="1"/>
</dbReference>
<dbReference type="InterPro" id="IPR000524">
    <property type="entry name" value="Tscrpt_reg_HTH_GntR"/>
</dbReference>
<dbReference type="Pfam" id="PF00392">
    <property type="entry name" value="GntR"/>
    <property type="match status" value="1"/>
</dbReference>
<reference evidence="5 6" key="1">
    <citation type="submission" date="2016-12" db="EMBL/GenBank/DDBJ databases">
        <authorList>
            <person name="Song W.-J."/>
            <person name="Kurnit D.M."/>
        </authorList>
    </citation>
    <scope>NUCLEOTIDE SEQUENCE [LARGE SCALE GENOMIC DNA]</scope>
    <source>
        <strain evidence="5 6">IMCC3135</strain>
    </source>
</reference>
<evidence type="ECO:0000256" key="1">
    <source>
        <dbReference type="ARBA" id="ARBA00023015"/>
    </source>
</evidence>
<dbReference type="AlphaFoldDB" id="A0A2Z2NGG0"/>
<dbReference type="PANTHER" id="PTHR43537:SF49">
    <property type="entry name" value="TRANSCRIPTIONAL REGULATORY PROTEIN"/>
    <property type="match status" value="1"/>
</dbReference>
<dbReference type="Proteomes" id="UP000250079">
    <property type="component" value="Chromosome"/>
</dbReference>
<protein>
    <submittedName>
        <fullName evidence="5">Putative D-xylose utilization operon transcriptional repressor</fullName>
    </submittedName>
</protein>
<gene>
    <name evidence="5" type="primary">gntR_1</name>
    <name evidence="5" type="ORF">IMCC3135_01165</name>
</gene>
<sequence>MAGKPDVRKENTTAGVEPAVRPAMQIREQIEQDILLGELPLGYRLDEQQLADRFCVSRTPVREALQLLIASGLVEHRPNRGAFVHTPSLTDLLEMFEVMAELEAMCGRLATRRATQEDIQELQALGRDCEAALKGGDSNHYYRENERLHQALYRMSGNRFLAAQASSLHHQLQAYRRLQLRVPYRMRQSMSEHEEIIVAIAAGDVGRVEVAIRQHISIQGERFNDLLSSQRQQNDKVRS</sequence>
<proteinExistence type="predicted"/>
<dbReference type="Gene3D" id="1.20.120.530">
    <property type="entry name" value="GntR ligand-binding domain-like"/>
    <property type="match status" value="1"/>
</dbReference>
<dbReference type="PRINTS" id="PR00035">
    <property type="entry name" value="HTHGNTR"/>
</dbReference>
<evidence type="ECO:0000313" key="5">
    <source>
        <dbReference type="EMBL" id="ASJ70352.1"/>
    </source>
</evidence>
<dbReference type="InterPro" id="IPR036390">
    <property type="entry name" value="WH_DNA-bd_sf"/>
</dbReference>
<dbReference type="PANTHER" id="PTHR43537">
    <property type="entry name" value="TRANSCRIPTIONAL REGULATOR, GNTR FAMILY"/>
    <property type="match status" value="1"/>
</dbReference>
<dbReference type="SUPFAM" id="SSF46785">
    <property type="entry name" value="Winged helix' DNA-binding domain"/>
    <property type="match status" value="1"/>
</dbReference>
<keyword evidence="2" id="KW-0238">DNA-binding</keyword>
<evidence type="ECO:0000313" key="6">
    <source>
        <dbReference type="Proteomes" id="UP000250079"/>
    </source>
</evidence>
<dbReference type="Pfam" id="PF07729">
    <property type="entry name" value="FCD"/>
    <property type="match status" value="1"/>
</dbReference>
<dbReference type="SMART" id="SM00345">
    <property type="entry name" value="HTH_GNTR"/>
    <property type="match status" value="1"/>
</dbReference>
<dbReference type="Gene3D" id="1.10.10.10">
    <property type="entry name" value="Winged helix-like DNA-binding domain superfamily/Winged helix DNA-binding domain"/>
    <property type="match status" value="1"/>
</dbReference>
<dbReference type="GO" id="GO:0003700">
    <property type="term" value="F:DNA-binding transcription factor activity"/>
    <property type="evidence" value="ECO:0007669"/>
    <property type="project" value="InterPro"/>
</dbReference>
<keyword evidence="1" id="KW-0805">Transcription regulation</keyword>
<accession>A0A2Z2NGG0</accession>
<dbReference type="CDD" id="cd07377">
    <property type="entry name" value="WHTH_GntR"/>
    <property type="match status" value="1"/>
</dbReference>
<dbReference type="SUPFAM" id="SSF48008">
    <property type="entry name" value="GntR ligand-binding domain-like"/>
    <property type="match status" value="1"/>
</dbReference>
<dbReference type="OrthoDB" id="6627771at2"/>
<evidence type="ECO:0000256" key="3">
    <source>
        <dbReference type="ARBA" id="ARBA00023163"/>
    </source>
</evidence>
<dbReference type="InterPro" id="IPR036388">
    <property type="entry name" value="WH-like_DNA-bd_sf"/>
</dbReference>